<protein>
    <recommendedName>
        <fullName evidence="2">Nephrocystin 3-like N-terminal domain-containing protein</fullName>
    </recommendedName>
</protein>
<evidence type="ECO:0000256" key="1">
    <source>
        <dbReference type="ARBA" id="ARBA00022737"/>
    </source>
</evidence>
<evidence type="ECO:0000313" key="3">
    <source>
        <dbReference type="EMBL" id="CAG8340444.1"/>
    </source>
</evidence>
<dbReference type="Pfam" id="PF24883">
    <property type="entry name" value="NPHP3_N"/>
    <property type="match status" value="1"/>
</dbReference>
<dbReference type="Proteomes" id="UP001153461">
    <property type="component" value="Unassembled WGS sequence"/>
</dbReference>
<accession>A0A9W4IT17</accession>
<keyword evidence="1" id="KW-0677">Repeat</keyword>
<evidence type="ECO:0000259" key="2">
    <source>
        <dbReference type="Pfam" id="PF24883"/>
    </source>
</evidence>
<dbReference type="EMBL" id="CAJVNV010000647">
    <property type="protein sequence ID" value="CAG8340444.1"/>
    <property type="molecule type" value="Genomic_DNA"/>
</dbReference>
<sequence length="65" mass="7038">MAGTGKSTISRTVAESLKEKGILGASFFFKKGEVDRGNARRFVSTIVKQLMASHRQLAPAMLKAI</sequence>
<proteinExistence type="predicted"/>
<dbReference type="AlphaFoldDB" id="A0A9W4IT17"/>
<dbReference type="InterPro" id="IPR056884">
    <property type="entry name" value="NPHP3-like_N"/>
</dbReference>
<reference evidence="3" key="1">
    <citation type="submission" date="2021-07" db="EMBL/GenBank/DDBJ databases">
        <authorList>
            <person name="Branca A.L. A."/>
        </authorList>
    </citation>
    <scope>NUCLEOTIDE SEQUENCE</scope>
</reference>
<dbReference type="OrthoDB" id="1577640at2759"/>
<organism evidence="3 4">
    <name type="scientific">Penicillium nalgiovense</name>
    <dbReference type="NCBI Taxonomy" id="60175"/>
    <lineage>
        <taxon>Eukaryota</taxon>
        <taxon>Fungi</taxon>
        <taxon>Dikarya</taxon>
        <taxon>Ascomycota</taxon>
        <taxon>Pezizomycotina</taxon>
        <taxon>Eurotiomycetes</taxon>
        <taxon>Eurotiomycetidae</taxon>
        <taxon>Eurotiales</taxon>
        <taxon>Aspergillaceae</taxon>
        <taxon>Penicillium</taxon>
    </lineage>
</organism>
<name>A0A9W4IT17_PENNA</name>
<gene>
    <name evidence="3" type="ORF">PNAL_LOCUS10830</name>
</gene>
<feature type="domain" description="Nephrocystin 3-like N-terminal" evidence="2">
    <location>
        <begin position="2"/>
        <end position="63"/>
    </location>
</feature>
<comment type="caution">
    <text evidence="3">The sequence shown here is derived from an EMBL/GenBank/DDBJ whole genome shotgun (WGS) entry which is preliminary data.</text>
</comment>
<evidence type="ECO:0000313" key="4">
    <source>
        <dbReference type="Proteomes" id="UP001153461"/>
    </source>
</evidence>